<dbReference type="STRING" id="1702221.AALO17_18720"/>
<accession>A0A140DWH9</accession>
<dbReference type="Proteomes" id="UP000069771">
    <property type="component" value="Chromosome"/>
</dbReference>
<evidence type="ECO:0000313" key="1">
    <source>
        <dbReference type="EMBL" id="AMK55006.1"/>
    </source>
</evidence>
<name>A0A140DWH9_9FIRM</name>
<protein>
    <submittedName>
        <fullName evidence="1">Uncharacterized protein</fullName>
    </submittedName>
</protein>
<sequence length="44" mass="4990">MFSSDSVSHYTVNDRAGHGMKSSYRNFFIFSLTPCRRAVIMGSK</sequence>
<proteinExistence type="predicted"/>
<dbReference type="EMBL" id="CP011391">
    <property type="protein sequence ID" value="AMK55006.1"/>
    <property type="molecule type" value="Genomic_DNA"/>
</dbReference>
<keyword evidence="2" id="KW-1185">Reference proteome</keyword>
<gene>
    <name evidence="1" type="ORF">AALO17_18720</name>
</gene>
<organism evidence="1 2">
    <name type="scientific">Faecalibaculum rodentium</name>
    <dbReference type="NCBI Taxonomy" id="1702221"/>
    <lineage>
        <taxon>Bacteria</taxon>
        <taxon>Bacillati</taxon>
        <taxon>Bacillota</taxon>
        <taxon>Erysipelotrichia</taxon>
        <taxon>Erysipelotrichales</taxon>
        <taxon>Erysipelotrichaceae</taxon>
        <taxon>Faecalibaculum</taxon>
    </lineage>
</organism>
<evidence type="ECO:0000313" key="2">
    <source>
        <dbReference type="Proteomes" id="UP000069771"/>
    </source>
</evidence>
<reference evidence="1 2" key="1">
    <citation type="journal article" date="2016" name="Gut Pathog.">
        <title>Whole genome sequencing of "Faecalibaculum rodentium" ALO17, isolated from C57BL/6J laboratory mouse feces.</title>
        <authorList>
            <person name="Lim S."/>
            <person name="Chang D.H."/>
            <person name="Ahn S."/>
            <person name="Kim B.C."/>
        </authorList>
    </citation>
    <scope>NUCLEOTIDE SEQUENCE [LARGE SCALE GENOMIC DNA]</scope>
    <source>
        <strain evidence="1 2">Alo17</strain>
    </source>
</reference>
<dbReference type="KEGG" id="fro:AALO17_18720"/>
<dbReference type="AlphaFoldDB" id="A0A140DWH9"/>